<reference evidence="3" key="1">
    <citation type="journal article" date="2020" name="Fungal Divers.">
        <title>Resolving the Mortierellaceae phylogeny through synthesis of multi-gene phylogenetics and phylogenomics.</title>
        <authorList>
            <person name="Vandepol N."/>
            <person name="Liber J."/>
            <person name="Desiro A."/>
            <person name="Na H."/>
            <person name="Kennedy M."/>
            <person name="Barry K."/>
            <person name="Grigoriev I.V."/>
            <person name="Miller A.N."/>
            <person name="O'Donnell K."/>
            <person name="Stajich J.E."/>
            <person name="Bonito G."/>
        </authorList>
    </citation>
    <scope>NUCLEOTIDE SEQUENCE</scope>
    <source>
        <strain evidence="3">NVP60</strain>
    </source>
</reference>
<protein>
    <recommendedName>
        <fullName evidence="2">Domain of unknown function at the cortex 1 domain-containing protein</fullName>
    </recommendedName>
</protein>
<evidence type="ECO:0000259" key="2">
    <source>
        <dbReference type="Pfam" id="PF08588"/>
    </source>
</evidence>
<dbReference type="Pfam" id="PF08588">
    <property type="entry name" value="Duc1"/>
    <property type="match status" value="1"/>
</dbReference>
<dbReference type="Proteomes" id="UP000823405">
    <property type="component" value="Unassembled WGS sequence"/>
</dbReference>
<dbReference type="InterPro" id="IPR013897">
    <property type="entry name" value="Duc1"/>
</dbReference>
<organism evidence="3 4">
    <name type="scientific">Linnemannia gamsii</name>
    <dbReference type="NCBI Taxonomy" id="64522"/>
    <lineage>
        <taxon>Eukaryota</taxon>
        <taxon>Fungi</taxon>
        <taxon>Fungi incertae sedis</taxon>
        <taxon>Mucoromycota</taxon>
        <taxon>Mortierellomycotina</taxon>
        <taxon>Mortierellomycetes</taxon>
        <taxon>Mortierellales</taxon>
        <taxon>Mortierellaceae</taxon>
        <taxon>Linnemannia</taxon>
    </lineage>
</organism>
<evidence type="ECO:0000313" key="3">
    <source>
        <dbReference type="EMBL" id="KAG0301967.1"/>
    </source>
</evidence>
<comment type="caution">
    <text evidence="3">The sequence shown here is derived from an EMBL/GenBank/DDBJ whole genome shotgun (WGS) entry which is preliminary data.</text>
</comment>
<keyword evidence="4" id="KW-1185">Reference proteome</keyword>
<proteinExistence type="predicted"/>
<evidence type="ECO:0000313" key="4">
    <source>
        <dbReference type="Proteomes" id="UP000823405"/>
    </source>
</evidence>
<gene>
    <name evidence="3" type="ORF">BGZ97_002543</name>
</gene>
<dbReference type="AlphaFoldDB" id="A0A9P6UH85"/>
<accession>A0A9P6UH85</accession>
<feature type="region of interest" description="Disordered" evidence="1">
    <location>
        <begin position="129"/>
        <end position="159"/>
    </location>
</feature>
<evidence type="ECO:0000256" key="1">
    <source>
        <dbReference type="SAM" id="MobiDB-lite"/>
    </source>
</evidence>
<feature type="domain" description="Domain of unknown function at the cortex 1" evidence="2">
    <location>
        <begin position="13"/>
        <end position="87"/>
    </location>
</feature>
<dbReference type="EMBL" id="JAAAIN010001562">
    <property type="protein sequence ID" value="KAG0301967.1"/>
    <property type="molecule type" value="Genomic_DNA"/>
</dbReference>
<feature type="region of interest" description="Disordered" evidence="1">
    <location>
        <begin position="93"/>
        <end position="117"/>
    </location>
</feature>
<dbReference type="OrthoDB" id="2447998at2759"/>
<sequence>MDSITTSTAKTASQRLQRLTSFQRRRYFTKPEHRRAAVLAPDLVIAGDFFNNFTNFETRRVSMGISIRMDRMMRDDQPLRFVCKSRRCLPSRQQQEKGWAHKHRNGRSRVAGSKHEVCGEDDKEMDIVIGDADEDDATEPIDDNDGEGDEPQEEMDDNKEGIVFFVVELRWEQASVVL</sequence>
<name>A0A9P6UH85_9FUNG</name>
<feature type="compositionally biased region" description="Acidic residues" evidence="1">
    <location>
        <begin position="131"/>
        <end position="157"/>
    </location>
</feature>